<feature type="compositionally biased region" description="Basic residues" evidence="1">
    <location>
        <begin position="1"/>
        <end position="11"/>
    </location>
</feature>
<proteinExistence type="predicted"/>
<keyword evidence="3" id="KW-1185">Reference proteome</keyword>
<dbReference type="EMBL" id="MU004183">
    <property type="protein sequence ID" value="KAF2500862.1"/>
    <property type="molecule type" value="Genomic_DNA"/>
</dbReference>
<gene>
    <name evidence="2" type="ORF">BU16DRAFT_260512</name>
</gene>
<name>A0A6A6R8W6_9PEZI</name>
<evidence type="ECO:0000256" key="1">
    <source>
        <dbReference type="SAM" id="MobiDB-lite"/>
    </source>
</evidence>
<evidence type="ECO:0000313" key="2">
    <source>
        <dbReference type="EMBL" id="KAF2500862.1"/>
    </source>
</evidence>
<dbReference type="OrthoDB" id="10319362at2759"/>
<dbReference type="Proteomes" id="UP000799750">
    <property type="component" value="Unassembled WGS sequence"/>
</dbReference>
<feature type="region of interest" description="Disordered" evidence="1">
    <location>
        <begin position="1"/>
        <end position="46"/>
    </location>
</feature>
<accession>A0A6A6R8W6</accession>
<feature type="compositionally biased region" description="Polar residues" evidence="1">
    <location>
        <begin position="12"/>
        <end position="31"/>
    </location>
</feature>
<reference evidence="2" key="1">
    <citation type="journal article" date="2020" name="Stud. Mycol.">
        <title>101 Dothideomycetes genomes: a test case for predicting lifestyles and emergence of pathogens.</title>
        <authorList>
            <person name="Haridas S."/>
            <person name="Albert R."/>
            <person name="Binder M."/>
            <person name="Bloem J."/>
            <person name="Labutti K."/>
            <person name="Salamov A."/>
            <person name="Andreopoulos B."/>
            <person name="Baker S."/>
            <person name="Barry K."/>
            <person name="Bills G."/>
            <person name="Bluhm B."/>
            <person name="Cannon C."/>
            <person name="Castanera R."/>
            <person name="Culley D."/>
            <person name="Daum C."/>
            <person name="Ezra D."/>
            <person name="Gonzalez J."/>
            <person name="Henrissat B."/>
            <person name="Kuo A."/>
            <person name="Liang C."/>
            <person name="Lipzen A."/>
            <person name="Lutzoni F."/>
            <person name="Magnuson J."/>
            <person name="Mondo S."/>
            <person name="Nolan M."/>
            <person name="Ohm R."/>
            <person name="Pangilinan J."/>
            <person name="Park H.-J."/>
            <person name="Ramirez L."/>
            <person name="Alfaro M."/>
            <person name="Sun H."/>
            <person name="Tritt A."/>
            <person name="Yoshinaga Y."/>
            <person name="Zwiers L.-H."/>
            <person name="Turgeon B."/>
            <person name="Goodwin S."/>
            <person name="Spatafora J."/>
            <person name="Crous P."/>
            <person name="Grigoriev I."/>
        </authorList>
    </citation>
    <scope>NUCLEOTIDE SEQUENCE</scope>
    <source>
        <strain evidence="2">CBS 269.34</strain>
    </source>
</reference>
<sequence>MAGPARRRQKKAQMQSTNNMRNQAQTSTDLTSAAEDDDSGGVMIPPEAHPEVLEFAEELLLKAAKIIIDNLNGDLEVHLGPEISRKWNQNATVFTGGTHIVMERQVSGKLLPVQCLASSNSEHTSGTVPPSEAQLLVSAACAHHAQLRAMGKAKPSYLITALIFRGGIVHLIRANITQDYINGLGSVEAANLVALTIEVSRDFDLHNDRDPGELVQRVIDVFTGRDRRLSGGVWEVSGSEIAESE</sequence>
<protein>
    <submittedName>
        <fullName evidence="2">Uncharacterized protein</fullName>
    </submittedName>
</protein>
<organism evidence="2 3">
    <name type="scientific">Lophium mytilinum</name>
    <dbReference type="NCBI Taxonomy" id="390894"/>
    <lineage>
        <taxon>Eukaryota</taxon>
        <taxon>Fungi</taxon>
        <taxon>Dikarya</taxon>
        <taxon>Ascomycota</taxon>
        <taxon>Pezizomycotina</taxon>
        <taxon>Dothideomycetes</taxon>
        <taxon>Pleosporomycetidae</taxon>
        <taxon>Mytilinidiales</taxon>
        <taxon>Mytilinidiaceae</taxon>
        <taxon>Lophium</taxon>
    </lineage>
</organism>
<evidence type="ECO:0000313" key="3">
    <source>
        <dbReference type="Proteomes" id="UP000799750"/>
    </source>
</evidence>
<dbReference type="AlphaFoldDB" id="A0A6A6R8W6"/>